<dbReference type="GO" id="GO:0016592">
    <property type="term" value="C:mediator complex"/>
    <property type="evidence" value="ECO:0007669"/>
    <property type="project" value="InterPro"/>
</dbReference>
<evidence type="ECO:0000256" key="4">
    <source>
        <dbReference type="ARBA" id="ARBA00023163"/>
    </source>
</evidence>
<comment type="subcellular location">
    <subcellularLocation>
        <location evidence="1 6">Nucleus</location>
    </subcellularLocation>
</comment>
<evidence type="ECO:0000256" key="1">
    <source>
        <dbReference type="ARBA" id="ARBA00004123"/>
    </source>
</evidence>
<dbReference type="Proteomes" id="UP001190700">
    <property type="component" value="Unassembled WGS sequence"/>
</dbReference>
<keyword evidence="9" id="KW-1185">Reference proteome</keyword>
<keyword evidence="3 6" id="KW-0805">Transcription regulation</keyword>
<evidence type="ECO:0000256" key="5">
    <source>
        <dbReference type="ARBA" id="ARBA00023242"/>
    </source>
</evidence>
<comment type="function">
    <text evidence="6">Component of the Mediator complex, a coactivator involved in the regulated transcription of nearly all RNA polymerase II-dependent genes. Mediator functions as a bridge to convey information from gene-specific regulatory proteins to the basal RNA polymerase II transcription machinery. Mediator is recruited to promoters by direct interactions with regulatory proteins and serves as a scaffold for the assembly of a functional preinitiation complex with RNA polymerase II and the general transcription factors.</text>
</comment>
<feature type="region of interest" description="Disordered" evidence="7">
    <location>
        <begin position="189"/>
        <end position="252"/>
    </location>
</feature>
<evidence type="ECO:0000313" key="8">
    <source>
        <dbReference type="EMBL" id="KAK3265396.1"/>
    </source>
</evidence>
<dbReference type="Pfam" id="PF04934">
    <property type="entry name" value="Med6"/>
    <property type="match status" value="1"/>
</dbReference>
<evidence type="ECO:0000256" key="3">
    <source>
        <dbReference type="ARBA" id="ARBA00023015"/>
    </source>
</evidence>
<comment type="subunit">
    <text evidence="6">Component of the Mediator complex.</text>
</comment>
<evidence type="ECO:0000313" key="9">
    <source>
        <dbReference type="Proteomes" id="UP001190700"/>
    </source>
</evidence>
<name>A0AAE0KYF9_9CHLO</name>
<comment type="similarity">
    <text evidence="2 6">Belongs to the Mediator complex subunit 6 family.</text>
</comment>
<evidence type="ECO:0000256" key="6">
    <source>
        <dbReference type="RuleBase" id="RU364143"/>
    </source>
</evidence>
<reference evidence="8 9" key="1">
    <citation type="journal article" date="2015" name="Genome Biol. Evol.">
        <title>Comparative Genomics of a Bacterivorous Green Alga Reveals Evolutionary Causalities and Consequences of Phago-Mixotrophic Mode of Nutrition.</title>
        <authorList>
            <person name="Burns J.A."/>
            <person name="Paasch A."/>
            <person name="Narechania A."/>
            <person name="Kim E."/>
        </authorList>
    </citation>
    <scope>NUCLEOTIDE SEQUENCE [LARGE SCALE GENOMIC DNA]</scope>
    <source>
        <strain evidence="8 9">PLY_AMNH</strain>
    </source>
</reference>
<dbReference type="PANTHER" id="PTHR13104">
    <property type="entry name" value="MED-6-RELATED"/>
    <property type="match status" value="1"/>
</dbReference>
<gene>
    <name evidence="6" type="primary">MED6</name>
    <name evidence="8" type="ORF">CYMTET_25916</name>
</gene>
<evidence type="ECO:0000256" key="2">
    <source>
        <dbReference type="ARBA" id="ARBA00007526"/>
    </source>
</evidence>
<sequence>MENPEIDSSNICFRSEEWLQAYVGGVLSREAVLEYFKLSPFYDHDCLNELENRQKFGAEGLSAIGKFEYAIHPKLIEPHLYIVCKQQREADSTKLLATYYILDGTIYQAPSMYAILNARTVRSISSMRKAFRMLGDALDPTARAAKQMRKTTGSTSKGHKQHGEQDRQRTLQEEVLIDRIIMGVLSTPMEEKGPQQGVEEPAPPEQVPADGTISAAAAADATPPTAQDLEGGGSQSTGADDGQDRTKRRRLQ</sequence>
<feature type="compositionally biased region" description="Basic and acidic residues" evidence="7">
    <location>
        <begin position="161"/>
        <end position="172"/>
    </location>
</feature>
<feature type="compositionally biased region" description="Low complexity" evidence="7">
    <location>
        <begin position="207"/>
        <end position="228"/>
    </location>
</feature>
<comment type="caution">
    <text evidence="8">The sequence shown here is derived from an EMBL/GenBank/DDBJ whole genome shotgun (WGS) entry which is preliminary data.</text>
</comment>
<accession>A0AAE0KYF9</accession>
<evidence type="ECO:0000256" key="7">
    <source>
        <dbReference type="SAM" id="MobiDB-lite"/>
    </source>
</evidence>
<keyword evidence="5 6" id="KW-0539">Nucleus</keyword>
<dbReference type="Gene3D" id="3.10.450.580">
    <property type="entry name" value="Mediator complex, subunit Med6"/>
    <property type="match status" value="1"/>
</dbReference>
<dbReference type="InterPro" id="IPR007018">
    <property type="entry name" value="Mediator_Med6"/>
</dbReference>
<protein>
    <recommendedName>
        <fullName evidence="6">Mediator of RNA polymerase II transcription subunit 6</fullName>
    </recommendedName>
    <alternativeName>
        <fullName evidence="6">Mediator complex subunit 6</fullName>
    </alternativeName>
</protein>
<dbReference type="InterPro" id="IPR038566">
    <property type="entry name" value="Mediator_Med6_sf"/>
</dbReference>
<dbReference type="EMBL" id="LGRX02013945">
    <property type="protein sequence ID" value="KAK3265396.1"/>
    <property type="molecule type" value="Genomic_DNA"/>
</dbReference>
<keyword evidence="4 6" id="KW-0804">Transcription</keyword>
<dbReference type="GO" id="GO:0006357">
    <property type="term" value="P:regulation of transcription by RNA polymerase II"/>
    <property type="evidence" value="ECO:0007669"/>
    <property type="project" value="InterPro"/>
</dbReference>
<keyword evidence="6" id="KW-0010">Activator</keyword>
<dbReference type="AlphaFoldDB" id="A0AAE0KYF9"/>
<proteinExistence type="inferred from homology"/>
<dbReference type="GO" id="GO:0003712">
    <property type="term" value="F:transcription coregulator activity"/>
    <property type="evidence" value="ECO:0007669"/>
    <property type="project" value="InterPro"/>
</dbReference>
<organism evidence="8 9">
    <name type="scientific">Cymbomonas tetramitiformis</name>
    <dbReference type="NCBI Taxonomy" id="36881"/>
    <lineage>
        <taxon>Eukaryota</taxon>
        <taxon>Viridiplantae</taxon>
        <taxon>Chlorophyta</taxon>
        <taxon>Pyramimonadophyceae</taxon>
        <taxon>Pyramimonadales</taxon>
        <taxon>Pyramimonadaceae</taxon>
        <taxon>Cymbomonas</taxon>
    </lineage>
</organism>
<feature type="region of interest" description="Disordered" evidence="7">
    <location>
        <begin position="143"/>
        <end position="173"/>
    </location>
</feature>